<evidence type="ECO:0000256" key="5">
    <source>
        <dbReference type="ARBA" id="ARBA00022825"/>
    </source>
</evidence>
<accession>A0A8B8FFG8</accession>
<evidence type="ECO:0000313" key="12">
    <source>
        <dbReference type="RefSeq" id="XP_025409226.1"/>
    </source>
</evidence>
<keyword evidence="5 8" id="KW-0720">Serine protease</keyword>
<dbReference type="RefSeq" id="XP_025409227.1">
    <property type="nucleotide sequence ID" value="XM_025553442.1"/>
</dbReference>
<sequence>MRNIEILQYWLYVLCFMNSGYYAQLLDLYEGEICYKSNDDSNNHICRRIEDCAIVNEGIKQNTINPQICSFDKSTVIVCCPPTNKIITTTIASPSTTNIFNSPTEITQPSTTGKSHKANEMCQQYSDLIYTSIKDPILLSGSSQNIKIKNCIDVLTLIVNGTKAVPKEFPHMVLIGYNKEKPDNRSWFCGGSLISDTWILTAAHCEKISNVPASWARLGELNYLTYNDGTIHQDYRILQRIIHPSYQPSRAKYNDIALFRLEKKVKFTEYVRPICINTNHFLKTSSIIATGWGQTANGEAFSPDLLKVILNTVPAKICNKTYPKSITSKLPNGIDDDSMICAGSNEGKDTCGGDSGGPVQIKHMNYTCMYLQIGITSFGRSCAEKNSPAVYTKVSKYIQWIENIVWPTM</sequence>
<evidence type="ECO:0000313" key="11">
    <source>
        <dbReference type="RefSeq" id="XP_025409225.1"/>
    </source>
</evidence>
<evidence type="ECO:0000256" key="8">
    <source>
        <dbReference type="RuleBase" id="RU363034"/>
    </source>
</evidence>
<dbReference type="Proteomes" id="UP000694846">
    <property type="component" value="Unplaced"/>
</dbReference>
<comment type="similarity">
    <text evidence="7">Belongs to the peptidase S1 family. CLIP subfamily.</text>
</comment>
<dbReference type="GeneID" id="112682749"/>
<organism evidence="10 13">
    <name type="scientific">Sipha flava</name>
    <name type="common">yellow sugarcane aphid</name>
    <dbReference type="NCBI Taxonomy" id="143950"/>
    <lineage>
        <taxon>Eukaryota</taxon>
        <taxon>Metazoa</taxon>
        <taxon>Ecdysozoa</taxon>
        <taxon>Arthropoda</taxon>
        <taxon>Hexapoda</taxon>
        <taxon>Insecta</taxon>
        <taxon>Pterygota</taxon>
        <taxon>Neoptera</taxon>
        <taxon>Paraneoptera</taxon>
        <taxon>Hemiptera</taxon>
        <taxon>Sternorrhyncha</taxon>
        <taxon>Aphidomorpha</taxon>
        <taxon>Aphidoidea</taxon>
        <taxon>Aphididae</taxon>
        <taxon>Sipha</taxon>
    </lineage>
</organism>
<evidence type="ECO:0000313" key="10">
    <source>
        <dbReference type="Proteomes" id="UP000694846"/>
    </source>
</evidence>
<dbReference type="PRINTS" id="PR00722">
    <property type="entry name" value="CHYMOTRYPSIN"/>
</dbReference>
<dbReference type="SUPFAM" id="SSF50494">
    <property type="entry name" value="Trypsin-like serine proteases"/>
    <property type="match status" value="1"/>
</dbReference>
<keyword evidence="3 8" id="KW-0645">Protease</keyword>
<dbReference type="InterPro" id="IPR018114">
    <property type="entry name" value="TRYPSIN_HIS"/>
</dbReference>
<dbReference type="InterPro" id="IPR043504">
    <property type="entry name" value="Peptidase_S1_PA_chymotrypsin"/>
</dbReference>
<dbReference type="FunFam" id="2.40.10.10:FF:000015">
    <property type="entry name" value="Atrial natriuretic peptide-converting enzyme"/>
    <property type="match status" value="1"/>
</dbReference>
<dbReference type="InterPro" id="IPR051487">
    <property type="entry name" value="Ser/Thr_Proteases_Immune/Dev"/>
</dbReference>
<dbReference type="PROSITE" id="PS50240">
    <property type="entry name" value="TRYPSIN_DOM"/>
    <property type="match status" value="1"/>
</dbReference>
<keyword evidence="6" id="KW-1015">Disulfide bond</keyword>
<dbReference type="GO" id="GO:0006508">
    <property type="term" value="P:proteolysis"/>
    <property type="evidence" value="ECO:0007669"/>
    <property type="project" value="UniProtKB-KW"/>
</dbReference>
<evidence type="ECO:0000256" key="7">
    <source>
        <dbReference type="ARBA" id="ARBA00024195"/>
    </source>
</evidence>
<dbReference type="SMART" id="SM00020">
    <property type="entry name" value="Tryp_SPc"/>
    <property type="match status" value="1"/>
</dbReference>
<dbReference type="RefSeq" id="XP_025409225.1">
    <property type="nucleotide sequence ID" value="XM_025553440.1"/>
</dbReference>
<evidence type="ECO:0000256" key="3">
    <source>
        <dbReference type="ARBA" id="ARBA00022670"/>
    </source>
</evidence>
<feature type="domain" description="Peptidase S1" evidence="9">
    <location>
        <begin position="158"/>
        <end position="406"/>
    </location>
</feature>
<dbReference type="CDD" id="cd00190">
    <property type="entry name" value="Tryp_SPc"/>
    <property type="match status" value="1"/>
</dbReference>
<dbReference type="GO" id="GO:0004252">
    <property type="term" value="F:serine-type endopeptidase activity"/>
    <property type="evidence" value="ECO:0007669"/>
    <property type="project" value="InterPro"/>
</dbReference>
<dbReference type="OrthoDB" id="6339452at2759"/>
<dbReference type="PROSITE" id="PS00135">
    <property type="entry name" value="TRYPSIN_SER"/>
    <property type="match status" value="1"/>
</dbReference>
<gene>
    <name evidence="11 12 13" type="primary">LOC112682749</name>
</gene>
<comment type="subcellular location">
    <subcellularLocation>
        <location evidence="1">Secreted</location>
    </subcellularLocation>
</comment>
<keyword evidence="10" id="KW-1185">Reference proteome</keyword>
<dbReference type="RefSeq" id="XP_025409226.1">
    <property type="nucleotide sequence ID" value="XM_025553441.1"/>
</dbReference>
<evidence type="ECO:0000259" key="9">
    <source>
        <dbReference type="PROSITE" id="PS50240"/>
    </source>
</evidence>
<reference evidence="11 12" key="1">
    <citation type="submission" date="2025-04" db="UniProtKB">
        <authorList>
            <consortium name="RefSeq"/>
        </authorList>
    </citation>
    <scope>IDENTIFICATION</scope>
    <source>
        <tissue evidence="11 12">Whole body</tissue>
    </source>
</reference>
<dbReference type="InterPro" id="IPR033116">
    <property type="entry name" value="TRYPSIN_SER"/>
</dbReference>
<dbReference type="InterPro" id="IPR001254">
    <property type="entry name" value="Trypsin_dom"/>
</dbReference>
<dbReference type="InterPro" id="IPR001314">
    <property type="entry name" value="Peptidase_S1A"/>
</dbReference>
<evidence type="ECO:0000256" key="1">
    <source>
        <dbReference type="ARBA" id="ARBA00004613"/>
    </source>
</evidence>
<evidence type="ECO:0000256" key="2">
    <source>
        <dbReference type="ARBA" id="ARBA00022525"/>
    </source>
</evidence>
<dbReference type="InterPro" id="IPR009003">
    <property type="entry name" value="Peptidase_S1_PA"/>
</dbReference>
<dbReference type="GO" id="GO:0005576">
    <property type="term" value="C:extracellular region"/>
    <property type="evidence" value="ECO:0007669"/>
    <property type="project" value="UniProtKB-SubCell"/>
</dbReference>
<protein>
    <submittedName>
        <fullName evidence="11 12">Serine protease snake-like</fullName>
    </submittedName>
</protein>
<name>A0A8B8FFG8_9HEMI</name>
<evidence type="ECO:0000313" key="13">
    <source>
        <dbReference type="RefSeq" id="XP_025409227.1"/>
    </source>
</evidence>
<dbReference type="AlphaFoldDB" id="A0A8B8FFG8"/>
<evidence type="ECO:0000256" key="4">
    <source>
        <dbReference type="ARBA" id="ARBA00022801"/>
    </source>
</evidence>
<evidence type="ECO:0000256" key="6">
    <source>
        <dbReference type="ARBA" id="ARBA00023157"/>
    </source>
</evidence>
<keyword evidence="2" id="KW-0964">Secreted</keyword>
<dbReference type="Pfam" id="PF00089">
    <property type="entry name" value="Trypsin"/>
    <property type="match status" value="1"/>
</dbReference>
<dbReference type="Gene3D" id="2.40.10.10">
    <property type="entry name" value="Trypsin-like serine proteases"/>
    <property type="match status" value="2"/>
</dbReference>
<dbReference type="PROSITE" id="PS00134">
    <property type="entry name" value="TRYPSIN_HIS"/>
    <property type="match status" value="1"/>
</dbReference>
<proteinExistence type="inferred from homology"/>
<dbReference type="PANTHER" id="PTHR24256">
    <property type="entry name" value="TRYPTASE-RELATED"/>
    <property type="match status" value="1"/>
</dbReference>
<keyword evidence="4 8" id="KW-0378">Hydrolase</keyword>